<organism evidence="2">
    <name type="scientific">Muribaculaceae bacterium Z82</name>
    <dbReference type="NCBI Taxonomy" id="2304548"/>
    <lineage>
        <taxon>Bacteria</taxon>
        <taxon>Pseudomonadati</taxon>
        <taxon>Bacteroidota</taxon>
        <taxon>Bacteroidia</taxon>
        <taxon>Bacteroidales</taxon>
        <taxon>Muribaculaceae</taxon>
    </lineage>
</organism>
<evidence type="ECO:0000313" key="2">
    <source>
        <dbReference type="EMBL" id="NBI35308.1"/>
    </source>
</evidence>
<protein>
    <submittedName>
        <fullName evidence="2">Uncharacterized protein</fullName>
    </submittedName>
</protein>
<evidence type="ECO:0000256" key="1">
    <source>
        <dbReference type="SAM" id="MobiDB-lite"/>
    </source>
</evidence>
<name>A0A7C9NDG1_9BACT</name>
<proteinExistence type="predicted"/>
<feature type="compositionally biased region" description="Low complexity" evidence="1">
    <location>
        <begin position="10"/>
        <end position="23"/>
    </location>
</feature>
<sequence>MRAARRRRTTPASSSPAPLPFATGRTATARGSEDAAGLPPELVAAAVLVLVGGVCLRFAVTGAAEQPSLELQDATLSQGLSL</sequence>
<accession>A0A7C9NDG1</accession>
<comment type="caution">
    <text evidence="2">The sequence shown here is derived from an EMBL/GenBank/DDBJ whole genome shotgun (WGS) entry which is preliminary data.</text>
</comment>
<reference evidence="2" key="1">
    <citation type="submission" date="2018-08" db="EMBL/GenBank/DDBJ databases">
        <title>Murine metabolic-syndrome-specific gut microbial biobank.</title>
        <authorList>
            <person name="Liu C."/>
        </authorList>
    </citation>
    <scope>NUCLEOTIDE SEQUENCE [LARGE SCALE GENOMIC DNA]</scope>
    <source>
        <strain evidence="2">Z82</strain>
    </source>
</reference>
<dbReference type="EMBL" id="QWKH01000099">
    <property type="protein sequence ID" value="NBI35308.1"/>
    <property type="molecule type" value="Genomic_DNA"/>
</dbReference>
<gene>
    <name evidence="2" type="ORF">D1639_09775</name>
</gene>
<dbReference type="AlphaFoldDB" id="A0A7C9NDG1"/>
<feature type="region of interest" description="Disordered" evidence="1">
    <location>
        <begin position="1"/>
        <end position="35"/>
    </location>
</feature>